<dbReference type="PROSITE" id="PS50217">
    <property type="entry name" value="BZIP"/>
    <property type="match status" value="1"/>
</dbReference>
<dbReference type="SUPFAM" id="SSF57959">
    <property type="entry name" value="Leucine zipper domain"/>
    <property type="match status" value="1"/>
</dbReference>
<dbReference type="InterPro" id="IPR046347">
    <property type="entry name" value="bZIP_sf"/>
</dbReference>
<dbReference type="Pfam" id="PF00170">
    <property type="entry name" value="bZIP_1"/>
    <property type="match status" value="1"/>
</dbReference>
<keyword evidence="2" id="KW-0238">DNA-binding</keyword>
<dbReference type="Gene3D" id="1.20.5.170">
    <property type="match status" value="1"/>
</dbReference>
<dbReference type="PRINTS" id="PR00042">
    <property type="entry name" value="LEUZIPPRFOS"/>
</dbReference>
<evidence type="ECO:0000313" key="6">
    <source>
        <dbReference type="Proteomes" id="UP000694941"/>
    </source>
</evidence>
<protein>
    <submittedName>
        <fullName evidence="7">Jun dimerization protein 2-like</fullName>
    </submittedName>
</protein>
<evidence type="ECO:0000256" key="1">
    <source>
        <dbReference type="ARBA" id="ARBA00023015"/>
    </source>
</evidence>
<evidence type="ECO:0000256" key="2">
    <source>
        <dbReference type="ARBA" id="ARBA00023125"/>
    </source>
</evidence>
<dbReference type="SMART" id="SM00338">
    <property type="entry name" value="BRLZ"/>
    <property type="match status" value="1"/>
</dbReference>
<evidence type="ECO:0000256" key="4">
    <source>
        <dbReference type="SAM" id="Coils"/>
    </source>
</evidence>
<sequence>MYGYDATSPIISECPMYDSCGPLGTTYPPTDSQEYFEGNGLRPHTPEVLTTLVDMPDPTCSYFLTSSPQSILSPSSPSTSSCSVPSPVLSRPPSVQATMSLLVKEGLKMAIHTRRNVQGKNQVVLEYREPHQEKLTEEDEMRRRRRRERNKIAATKCRNKKKERTHKLAIESDHLEVNNVALRTEIHNLELERQELLNLLTNHLPRCCLPSQQNSCAQPHATYPCPIV</sequence>
<reference evidence="7" key="1">
    <citation type="submission" date="2025-08" db="UniProtKB">
        <authorList>
            <consortium name="RefSeq"/>
        </authorList>
    </citation>
    <scope>IDENTIFICATION</scope>
    <source>
        <tissue evidence="7">Muscle</tissue>
    </source>
</reference>
<keyword evidence="3" id="KW-0804">Transcription</keyword>
<evidence type="ECO:0000313" key="7">
    <source>
        <dbReference type="RefSeq" id="XP_013778305.1"/>
    </source>
</evidence>
<proteinExistence type="predicted"/>
<feature type="coiled-coil region" evidence="4">
    <location>
        <begin position="172"/>
        <end position="199"/>
    </location>
</feature>
<name>A0ABM1BAV4_LIMPO</name>
<organism evidence="6 7">
    <name type="scientific">Limulus polyphemus</name>
    <name type="common">Atlantic horseshoe crab</name>
    <dbReference type="NCBI Taxonomy" id="6850"/>
    <lineage>
        <taxon>Eukaryota</taxon>
        <taxon>Metazoa</taxon>
        <taxon>Ecdysozoa</taxon>
        <taxon>Arthropoda</taxon>
        <taxon>Chelicerata</taxon>
        <taxon>Merostomata</taxon>
        <taxon>Xiphosura</taxon>
        <taxon>Limulidae</taxon>
        <taxon>Limulus</taxon>
    </lineage>
</organism>
<dbReference type="InterPro" id="IPR004827">
    <property type="entry name" value="bZIP"/>
</dbReference>
<evidence type="ECO:0000259" key="5">
    <source>
        <dbReference type="PROSITE" id="PS50217"/>
    </source>
</evidence>
<keyword evidence="4" id="KW-0175">Coiled coil</keyword>
<dbReference type="PANTHER" id="PTHR23351:SF24">
    <property type="entry name" value="ACTIVATING TRANSCRIPTION FACTOR 3-RELATED"/>
    <property type="match status" value="1"/>
</dbReference>
<keyword evidence="6" id="KW-1185">Reference proteome</keyword>
<evidence type="ECO:0000256" key="3">
    <source>
        <dbReference type="ARBA" id="ARBA00023163"/>
    </source>
</evidence>
<gene>
    <name evidence="7" type="primary">LOC106462885</name>
</gene>
<dbReference type="PANTHER" id="PTHR23351">
    <property type="entry name" value="FOS TRANSCRIPTION FACTOR-RELATED"/>
    <property type="match status" value="1"/>
</dbReference>
<keyword evidence="1" id="KW-0805">Transcription regulation</keyword>
<dbReference type="InterPro" id="IPR000837">
    <property type="entry name" value="AP-1"/>
</dbReference>
<feature type="domain" description="BZIP" evidence="5">
    <location>
        <begin position="140"/>
        <end position="203"/>
    </location>
</feature>
<dbReference type="GeneID" id="106462885"/>
<dbReference type="RefSeq" id="XP_013778305.1">
    <property type="nucleotide sequence ID" value="XM_013922851.2"/>
</dbReference>
<accession>A0ABM1BAV4</accession>
<dbReference type="PROSITE" id="PS00036">
    <property type="entry name" value="BZIP_BASIC"/>
    <property type="match status" value="1"/>
</dbReference>
<dbReference type="Proteomes" id="UP000694941">
    <property type="component" value="Unplaced"/>
</dbReference>